<keyword evidence="2" id="KW-1185">Reference proteome</keyword>
<evidence type="ECO:0000313" key="3">
    <source>
        <dbReference type="WBParaSite" id="maker-unitig_39187-snap-gene-0.2-mRNA-1"/>
    </source>
</evidence>
<accession>A0A1I8FKY0</accession>
<proteinExistence type="predicted"/>
<feature type="compositionally biased region" description="Pro residues" evidence="1">
    <location>
        <begin position="80"/>
        <end position="91"/>
    </location>
</feature>
<feature type="region of interest" description="Disordered" evidence="1">
    <location>
        <begin position="76"/>
        <end position="99"/>
    </location>
</feature>
<dbReference type="WBParaSite" id="maker-unitig_39187-snap-gene-0.2-mRNA-1">
    <property type="protein sequence ID" value="maker-unitig_39187-snap-gene-0.2-mRNA-1"/>
    <property type="gene ID" value="maker-unitig_39187-snap-gene-0.2"/>
</dbReference>
<reference evidence="3" key="1">
    <citation type="submission" date="2016-11" db="UniProtKB">
        <authorList>
            <consortium name="WormBaseParasite"/>
        </authorList>
    </citation>
    <scope>IDENTIFICATION</scope>
</reference>
<evidence type="ECO:0000256" key="1">
    <source>
        <dbReference type="SAM" id="MobiDB-lite"/>
    </source>
</evidence>
<organism evidence="2 3">
    <name type="scientific">Macrostomum lignano</name>
    <dbReference type="NCBI Taxonomy" id="282301"/>
    <lineage>
        <taxon>Eukaryota</taxon>
        <taxon>Metazoa</taxon>
        <taxon>Spiralia</taxon>
        <taxon>Lophotrochozoa</taxon>
        <taxon>Platyhelminthes</taxon>
        <taxon>Rhabditophora</taxon>
        <taxon>Macrostomorpha</taxon>
        <taxon>Macrostomida</taxon>
        <taxon>Macrostomidae</taxon>
        <taxon>Macrostomum</taxon>
    </lineage>
</organism>
<dbReference type="Proteomes" id="UP000095280">
    <property type="component" value="Unplaced"/>
</dbReference>
<sequence>EAAATGRKSRDDGATGCANPGGCWRLAGLKPEMRQQLTGCLRTLEAELAAAAPAVVRFLSMLTVCLNALLGQQASDSCQPLPPPQSMPPPGRQHQQSRVRPEPVFKDLFRWRVNVPDMPEFPQIGCDPRLLAPAKRPPLRQLKNSRLMERFARWCLDRIQPLLILDEQPRAPSLQNAQPGGRFCSEWTPTSLLSCALTPARKALLSNGRPVTPSLDICPTIPRSVLRWATDGGIRSPPAFAPAAFES</sequence>
<name>A0A1I8FKY0_9PLAT</name>
<evidence type="ECO:0000313" key="2">
    <source>
        <dbReference type="Proteomes" id="UP000095280"/>
    </source>
</evidence>
<dbReference type="AlphaFoldDB" id="A0A1I8FKY0"/>
<protein>
    <submittedName>
        <fullName evidence="3">FH2 domain-containing protein</fullName>
    </submittedName>
</protein>